<dbReference type="AlphaFoldDB" id="A0A1I7UCX6"/>
<evidence type="ECO:0000313" key="2">
    <source>
        <dbReference type="Proteomes" id="UP000095282"/>
    </source>
</evidence>
<reference evidence="3" key="1">
    <citation type="submission" date="2016-11" db="UniProtKB">
        <authorList>
            <consortium name="WormBaseParasite"/>
        </authorList>
    </citation>
    <scope>IDENTIFICATION</scope>
</reference>
<protein>
    <submittedName>
        <fullName evidence="3">28S ribosomal protein S26, mitochondrial</fullName>
    </submittedName>
</protein>
<dbReference type="eggNOG" id="KOG4481">
    <property type="taxonomic scope" value="Eukaryota"/>
</dbReference>
<dbReference type="PANTHER" id="PTHR13338">
    <property type="entry name" value="UPF0240 PROTEIN"/>
    <property type="match status" value="1"/>
</dbReference>
<keyword evidence="1" id="KW-0175">Coiled coil</keyword>
<name>A0A1I7UCX6_9PELO</name>
<dbReference type="InterPro" id="IPR009622">
    <property type="entry name" value="NDUFAF4"/>
</dbReference>
<dbReference type="STRING" id="1561998.A0A1I7UCX6"/>
<proteinExistence type="predicted"/>
<dbReference type="WBParaSite" id="Csp11.Scaffold629.g8074.t1">
    <property type="protein sequence ID" value="Csp11.Scaffold629.g8074.t1"/>
    <property type="gene ID" value="Csp11.Scaffold629.g8074"/>
</dbReference>
<sequence length="283" mass="33243">MKRLWNKVGSGVKNANYLKKSVEEVAKIEKGETKVVPPKYPTEKIREVSEEVKRELATKNEHLVENMNKINITSTDPVERWTSTKDLPTRESEFLHRNDPMWEYGFYEPAVERIPKDKLMFREALEYLRCRQELLSETSSPEQKKQAAKLMSEDVVTARVNSETLDDIYEYFRPFERKDKQKVVNRHALASLQDHLQGHSDERKILDEAQDVGKKIRQISSNAKFLDEYQRLEEEEKEKVRDAIAQLRQEEHERLNKRLGQLAEIEKSAKEALKKSSAEKNEK</sequence>
<dbReference type="PANTHER" id="PTHR13338:SF4">
    <property type="entry name" value="NADH DEHYDROGENASE [UBIQUINONE] 1 ALPHA SUBCOMPLEX ASSEMBLY FACTOR 4"/>
    <property type="match status" value="1"/>
</dbReference>
<feature type="coiled-coil region" evidence="1">
    <location>
        <begin position="222"/>
        <end position="282"/>
    </location>
</feature>
<keyword evidence="2" id="KW-1185">Reference proteome</keyword>
<dbReference type="GO" id="GO:0032981">
    <property type="term" value="P:mitochondrial respiratory chain complex I assembly"/>
    <property type="evidence" value="ECO:0007669"/>
    <property type="project" value="InterPro"/>
</dbReference>
<organism evidence="2 3">
    <name type="scientific">Caenorhabditis tropicalis</name>
    <dbReference type="NCBI Taxonomy" id="1561998"/>
    <lineage>
        <taxon>Eukaryota</taxon>
        <taxon>Metazoa</taxon>
        <taxon>Ecdysozoa</taxon>
        <taxon>Nematoda</taxon>
        <taxon>Chromadorea</taxon>
        <taxon>Rhabditida</taxon>
        <taxon>Rhabditina</taxon>
        <taxon>Rhabditomorpha</taxon>
        <taxon>Rhabditoidea</taxon>
        <taxon>Rhabditidae</taxon>
        <taxon>Peloderinae</taxon>
        <taxon>Caenorhabditis</taxon>
    </lineage>
</organism>
<accession>A0A1I7UCX6</accession>
<evidence type="ECO:0000313" key="3">
    <source>
        <dbReference type="WBParaSite" id="Csp11.Scaffold629.g8074.t1"/>
    </source>
</evidence>
<dbReference type="Proteomes" id="UP000095282">
    <property type="component" value="Unplaced"/>
</dbReference>
<dbReference type="Pfam" id="PF06784">
    <property type="entry name" value="UPF0240"/>
    <property type="match status" value="1"/>
</dbReference>
<evidence type="ECO:0000256" key="1">
    <source>
        <dbReference type="SAM" id="Coils"/>
    </source>
</evidence>
<dbReference type="GO" id="GO:0005739">
    <property type="term" value="C:mitochondrion"/>
    <property type="evidence" value="ECO:0007669"/>
    <property type="project" value="TreeGrafter"/>
</dbReference>